<dbReference type="OrthoDB" id="10051395at2759"/>
<feature type="domain" description="Cytochrome b5 heme-binding" evidence="16">
    <location>
        <begin position="95"/>
        <end position="173"/>
    </location>
</feature>
<dbReference type="GO" id="GO:0008482">
    <property type="term" value="F:sulfite oxidase activity"/>
    <property type="evidence" value="ECO:0007669"/>
    <property type="project" value="UniProtKB-EC"/>
</dbReference>
<dbReference type="InterPro" id="IPR014756">
    <property type="entry name" value="Ig_E-set"/>
</dbReference>
<dbReference type="PANTHER" id="PTHR19372:SF7">
    <property type="entry name" value="SULFITE OXIDASE, MITOCHONDRIAL"/>
    <property type="match status" value="1"/>
</dbReference>
<keyword evidence="11" id="KW-0560">Oxidoreductase</keyword>
<dbReference type="EMBL" id="JAIWYP010000005">
    <property type="protein sequence ID" value="KAH3825782.1"/>
    <property type="molecule type" value="Genomic_DNA"/>
</dbReference>
<dbReference type="Pfam" id="PF00173">
    <property type="entry name" value="Cyt-b5"/>
    <property type="match status" value="1"/>
</dbReference>
<dbReference type="InterPro" id="IPR008335">
    <property type="entry name" value="Mopterin_OxRdtase_euk"/>
</dbReference>
<dbReference type="PROSITE" id="PS50255">
    <property type="entry name" value="CYTOCHROME_B5_2"/>
    <property type="match status" value="1"/>
</dbReference>
<evidence type="ECO:0000256" key="3">
    <source>
        <dbReference type="ARBA" id="ARBA00004569"/>
    </source>
</evidence>
<dbReference type="Gene3D" id="3.10.120.10">
    <property type="entry name" value="Cytochrome b5-like heme/steroid binding domain"/>
    <property type="match status" value="1"/>
</dbReference>
<dbReference type="InterPro" id="IPR018506">
    <property type="entry name" value="Cyt_B5_heme-BS"/>
</dbReference>
<dbReference type="PROSITE" id="PS00191">
    <property type="entry name" value="CYTOCHROME_B5_1"/>
    <property type="match status" value="1"/>
</dbReference>
<dbReference type="EC" id="1.8.3.1" evidence="7"/>
<keyword evidence="13" id="KW-0496">Mitochondrion</keyword>
<protein>
    <recommendedName>
        <fullName evidence="14">Sulfite oxidase</fullName>
        <ecNumber evidence="7">1.8.3.1</ecNumber>
    </recommendedName>
</protein>
<keyword evidence="8" id="KW-0500">Molybdenum</keyword>
<evidence type="ECO:0000256" key="14">
    <source>
        <dbReference type="ARBA" id="ARBA00070338"/>
    </source>
</evidence>
<dbReference type="Gene3D" id="3.90.420.10">
    <property type="entry name" value="Oxidoreductase, molybdopterin-binding domain"/>
    <property type="match status" value="1"/>
</dbReference>
<keyword evidence="18" id="KW-1185">Reference proteome</keyword>
<dbReference type="AlphaFoldDB" id="A0A9D4H5N8"/>
<dbReference type="PANTHER" id="PTHR19372">
    <property type="entry name" value="SULFITE REDUCTASE"/>
    <property type="match status" value="1"/>
</dbReference>
<dbReference type="GO" id="GO:0030151">
    <property type="term" value="F:molybdenum ion binding"/>
    <property type="evidence" value="ECO:0007669"/>
    <property type="project" value="InterPro"/>
</dbReference>
<dbReference type="GO" id="GO:0005758">
    <property type="term" value="C:mitochondrial intermembrane space"/>
    <property type="evidence" value="ECO:0007669"/>
    <property type="project" value="UniProtKB-SubCell"/>
</dbReference>
<comment type="cofactor">
    <cofactor evidence="1">
        <name>Mo-molybdopterin</name>
        <dbReference type="ChEBI" id="CHEBI:71302"/>
    </cofactor>
</comment>
<reference evidence="17" key="1">
    <citation type="journal article" date="2019" name="bioRxiv">
        <title>The Genome of the Zebra Mussel, Dreissena polymorpha: A Resource for Invasive Species Research.</title>
        <authorList>
            <person name="McCartney M.A."/>
            <person name="Auch B."/>
            <person name="Kono T."/>
            <person name="Mallez S."/>
            <person name="Zhang Y."/>
            <person name="Obille A."/>
            <person name="Becker A."/>
            <person name="Abrahante J.E."/>
            <person name="Garbe J."/>
            <person name="Badalamenti J.P."/>
            <person name="Herman A."/>
            <person name="Mangelson H."/>
            <person name="Liachko I."/>
            <person name="Sullivan S."/>
            <person name="Sone E.D."/>
            <person name="Koren S."/>
            <person name="Silverstein K.A.T."/>
            <person name="Beckman K.B."/>
            <person name="Gohl D.M."/>
        </authorList>
    </citation>
    <scope>NUCLEOTIDE SEQUENCE</scope>
    <source>
        <strain evidence="17">Duluth1</strain>
        <tissue evidence="17">Whole animal</tissue>
    </source>
</reference>
<proteinExistence type="predicted"/>
<sequence length="566" mass="63515">MLTVRIINQSLMRKQLSTNVARVFAVCNERQWLLSKCSYSSDSDRIGQRKQRAWRKTVLAIGFGVAGSALYMKYKNEQAPLLAATHEPGLVVKGLPTYTLKDVKAHKDPASRVWVTYKNGVYDVTDYVAGHPGGNKILLAAGGDIGPFWDMYAQHKQGEIYEMLEKLRIGNILEVEERKDADKSDPYANDPKRHPALIPSSVKPFNAEPPVSLLIHNYITPNDLFFVRNHLPVPQINIKDFKLDIAIDGSEKKAKSFTVDTLKKVFPKRKITTTLQCAGNRRSEQIKIKPVKGLNWGMAAISTAEWTGATLDDVLKHCGVDIEKVNFAHIQFEGMDRGPDGTSYGASIPMEMARMLKNEIIIAYEMNGVDIPRDHGYPLRVIVPGTVGARQVKWLNKIVLSNEESGSHWQQRDYKGFNASVDWDTVDFKKSHAIQFLPVNSAICEPEEGQTLEKDADEVTLKGYAWSGGGRGIFRVDVSADGGKTWRTADLLEKPESLKQTDYRAWAWVFWEATIPLPENHDGKVELVCKASDSQYNVQPDSVEGVWNLRGCLNNAWHRVHVNVAK</sequence>
<dbReference type="Gene3D" id="2.60.40.650">
    <property type="match status" value="1"/>
</dbReference>
<comment type="cofactor">
    <cofactor evidence="2">
        <name>heme b</name>
        <dbReference type="ChEBI" id="CHEBI:60344"/>
    </cofactor>
</comment>
<feature type="compositionally biased region" description="Basic and acidic residues" evidence="15">
    <location>
        <begin position="180"/>
        <end position="193"/>
    </location>
</feature>
<dbReference type="PROSITE" id="PS00559">
    <property type="entry name" value="MOLYBDOPTERIN_EUK"/>
    <property type="match status" value="1"/>
</dbReference>
<gene>
    <name evidence="17" type="ORF">DPMN_127662</name>
</gene>
<dbReference type="InterPro" id="IPR036374">
    <property type="entry name" value="OxRdtase_Mopterin-bd_sf"/>
</dbReference>
<evidence type="ECO:0000256" key="6">
    <source>
        <dbReference type="ARBA" id="ARBA00011738"/>
    </source>
</evidence>
<comment type="caution">
    <text evidence="17">The sequence shown here is derived from an EMBL/GenBank/DDBJ whole genome shotgun (WGS) entry which is preliminary data.</text>
</comment>
<dbReference type="GO" id="GO:0020037">
    <property type="term" value="F:heme binding"/>
    <property type="evidence" value="ECO:0007669"/>
    <property type="project" value="InterPro"/>
</dbReference>
<dbReference type="CDD" id="cd02111">
    <property type="entry name" value="eukary_SO_Moco"/>
    <property type="match status" value="1"/>
</dbReference>
<keyword evidence="9" id="KW-0349">Heme</keyword>
<evidence type="ECO:0000256" key="15">
    <source>
        <dbReference type="SAM" id="MobiDB-lite"/>
    </source>
</evidence>
<dbReference type="PRINTS" id="PR00407">
    <property type="entry name" value="EUMOPTERIN"/>
</dbReference>
<dbReference type="SUPFAM" id="SSF56524">
    <property type="entry name" value="Oxidoreductase molybdopterin-binding domain"/>
    <property type="match status" value="1"/>
</dbReference>
<name>A0A9D4H5N8_DREPO</name>
<evidence type="ECO:0000256" key="9">
    <source>
        <dbReference type="ARBA" id="ARBA00022617"/>
    </source>
</evidence>
<evidence type="ECO:0000256" key="10">
    <source>
        <dbReference type="ARBA" id="ARBA00022723"/>
    </source>
</evidence>
<accession>A0A9D4H5N8</accession>
<feature type="region of interest" description="Disordered" evidence="15">
    <location>
        <begin position="180"/>
        <end position="201"/>
    </location>
</feature>
<evidence type="ECO:0000256" key="12">
    <source>
        <dbReference type="ARBA" id="ARBA00023004"/>
    </source>
</evidence>
<dbReference type="FunFam" id="2.60.40.650:FF:000002">
    <property type="entry name" value="sulfite oxidase"/>
    <property type="match status" value="1"/>
</dbReference>
<dbReference type="SUPFAM" id="SSF55856">
    <property type="entry name" value="Cytochrome b5-like heme/steroid binding domain"/>
    <property type="match status" value="1"/>
</dbReference>
<evidence type="ECO:0000256" key="4">
    <source>
        <dbReference type="ARBA" id="ARBA00004678"/>
    </source>
</evidence>
<comment type="subunit">
    <text evidence="6">Homodimer.</text>
</comment>
<dbReference type="GO" id="GO:0006790">
    <property type="term" value="P:sulfur compound metabolic process"/>
    <property type="evidence" value="ECO:0007669"/>
    <property type="project" value="TreeGrafter"/>
</dbReference>
<evidence type="ECO:0000256" key="1">
    <source>
        <dbReference type="ARBA" id="ARBA00001924"/>
    </source>
</evidence>
<dbReference type="GO" id="GO:0043546">
    <property type="term" value="F:molybdopterin cofactor binding"/>
    <property type="evidence" value="ECO:0007669"/>
    <property type="project" value="InterPro"/>
</dbReference>
<dbReference type="Pfam" id="PF00174">
    <property type="entry name" value="Oxidored_molyb"/>
    <property type="match status" value="1"/>
</dbReference>
<dbReference type="Proteomes" id="UP000828390">
    <property type="component" value="Unassembled WGS sequence"/>
</dbReference>
<evidence type="ECO:0000256" key="13">
    <source>
        <dbReference type="ARBA" id="ARBA00023128"/>
    </source>
</evidence>
<comment type="pathway">
    <text evidence="5">Energy metabolism; sulfur metabolism.</text>
</comment>
<comment type="pathway">
    <text evidence="4">Sulfur metabolism.</text>
</comment>
<dbReference type="FunFam" id="3.90.420.10:FF:000002">
    <property type="entry name" value="sulfite oxidase, mitochondrial"/>
    <property type="match status" value="1"/>
</dbReference>
<dbReference type="FunFam" id="3.10.120.10:FF:000007">
    <property type="entry name" value="Sulfite oxidase, mitochondrial"/>
    <property type="match status" value="1"/>
</dbReference>
<dbReference type="InterPro" id="IPR000572">
    <property type="entry name" value="OxRdtase_Mopterin-bd_dom"/>
</dbReference>
<organism evidence="17 18">
    <name type="scientific">Dreissena polymorpha</name>
    <name type="common">Zebra mussel</name>
    <name type="synonym">Mytilus polymorpha</name>
    <dbReference type="NCBI Taxonomy" id="45954"/>
    <lineage>
        <taxon>Eukaryota</taxon>
        <taxon>Metazoa</taxon>
        <taxon>Spiralia</taxon>
        <taxon>Lophotrochozoa</taxon>
        <taxon>Mollusca</taxon>
        <taxon>Bivalvia</taxon>
        <taxon>Autobranchia</taxon>
        <taxon>Heteroconchia</taxon>
        <taxon>Euheterodonta</taxon>
        <taxon>Imparidentia</taxon>
        <taxon>Neoheterodontei</taxon>
        <taxon>Myida</taxon>
        <taxon>Dreissenoidea</taxon>
        <taxon>Dreissenidae</taxon>
        <taxon>Dreissena</taxon>
    </lineage>
</organism>
<evidence type="ECO:0000256" key="7">
    <source>
        <dbReference type="ARBA" id="ARBA00012505"/>
    </source>
</evidence>
<evidence type="ECO:0000313" key="18">
    <source>
        <dbReference type="Proteomes" id="UP000828390"/>
    </source>
</evidence>
<keyword evidence="12" id="KW-0408">Iron</keyword>
<dbReference type="InterPro" id="IPR005066">
    <property type="entry name" value="MoCF_OxRdtse_dimer"/>
</dbReference>
<dbReference type="InterPro" id="IPR022407">
    <property type="entry name" value="OxRdtase_Mopterin_BS"/>
</dbReference>
<evidence type="ECO:0000256" key="2">
    <source>
        <dbReference type="ARBA" id="ARBA00001970"/>
    </source>
</evidence>
<evidence type="ECO:0000313" key="17">
    <source>
        <dbReference type="EMBL" id="KAH3825782.1"/>
    </source>
</evidence>
<evidence type="ECO:0000259" key="16">
    <source>
        <dbReference type="PROSITE" id="PS50255"/>
    </source>
</evidence>
<evidence type="ECO:0000256" key="11">
    <source>
        <dbReference type="ARBA" id="ARBA00023002"/>
    </source>
</evidence>
<reference evidence="17" key="2">
    <citation type="submission" date="2020-11" db="EMBL/GenBank/DDBJ databases">
        <authorList>
            <person name="McCartney M.A."/>
            <person name="Auch B."/>
            <person name="Kono T."/>
            <person name="Mallez S."/>
            <person name="Becker A."/>
            <person name="Gohl D.M."/>
            <person name="Silverstein K.A.T."/>
            <person name="Koren S."/>
            <person name="Bechman K.B."/>
            <person name="Herman A."/>
            <person name="Abrahante J.E."/>
            <person name="Garbe J."/>
        </authorList>
    </citation>
    <scope>NUCLEOTIDE SEQUENCE</scope>
    <source>
        <strain evidence="17">Duluth1</strain>
        <tissue evidence="17">Whole animal</tissue>
    </source>
</reference>
<dbReference type="Pfam" id="PF03404">
    <property type="entry name" value="Mo-co_dimer"/>
    <property type="match status" value="1"/>
</dbReference>
<dbReference type="SUPFAM" id="SSF81296">
    <property type="entry name" value="E set domains"/>
    <property type="match status" value="1"/>
</dbReference>
<dbReference type="SMART" id="SM01117">
    <property type="entry name" value="Cyt-b5"/>
    <property type="match status" value="1"/>
</dbReference>
<evidence type="ECO:0000256" key="5">
    <source>
        <dbReference type="ARBA" id="ARBA00004971"/>
    </source>
</evidence>
<evidence type="ECO:0000256" key="8">
    <source>
        <dbReference type="ARBA" id="ARBA00022505"/>
    </source>
</evidence>
<dbReference type="InterPro" id="IPR001199">
    <property type="entry name" value="Cyt_B5-like_heme/steroid-bd"/>
</dbReference>
<dbReference type="InterPro" id="IPR036400">
    <property type="entry name" value="Cyt_B5-like_heme/steroid_sf"/>
</dbReference>
<comment type="subcellular location">
    <subcellularLocation>
        <location evidence="3">Mitochondrion intermembrane space</location>
    </subcellularLocation>
</comment>
<keyword evidence="10" id="KW-0479">Metal-binding</keyword>